<protein>
    <submittedName>
        <fullName evidence="1">Uncharacterized protein</fullName>
    </submittedName>
</protein>
<dbReference type="Gramene" id="CDP16378">
    <property type="protein sequence ID" value="CDP16378"/>
    <property type="gene ID" value="GSCOC_T00018217001"/>
</dbReference>
<dbReference type="EMBL" id="HG739207">
    <property type="protein sequence ID" value="CDP16378.1"/>
    <property type="molecule type" value="Genomic_DNA"/>
</dbReference>
<dbReference type="AlphaFoldDB" id="A0A068V8X2"/>
<keyword evidence="2" id="KW-1185">Reference proteome</keyword>
<organism evidence="1 2">
    <name type="scientific">Coffea canephora</name>
    <name type="common">Robusta coffee</name>
    <dbReference type="NCBI Taxonomy" id="49390"/>
    <lineage>
        <taxon>Eukaryota</taxon>
        <taxon>Viridiplantae</taxon>
        <taxon>Streptophyta</taxon>
        <taxon>Embryophyta</taxon>
        <taxon>Tracheophyta</taxon>
        <taxon>Spermatophyta</taxon>
        <taxon>Magnoliopsida</taxon>
        <taxon>eudicotyledons</taxon>
        <taxon>Gunneridae</taxon>
        <taxon>Pentapetalae</taxon>
        <taxon>asterids</taxon>
        <taxon>lamiids</taxon>
        <taxon>Gentianales</taxon>
        <taxon>Rubiaceae</taxon>
        <taxon>Ixoroideae</taxon>
        <taxon>Gardenieae complex</taxon>
        <taxon>Bertiereae - Coffeeae clade</taxon>
        <taxon>Coffeeae</taxon>
        <taxon>Coffea</taxon>
    </lineage>
</organism>
<name>A0A068V8X2_COFCA</name>
<dbReference type="InParanoid" id="A0A068V8X2"/>
<dbReference type="Proteomes" id="UP000295252">
    <property type="component" value="Chromosome VII"/>
</dbReference>
<evidence type="ECO:0000313" key="1">
    <source>
        <dbReference type="EMBL" id="CDP16378.1"/>
    </source>
</evidence>
<dbReference type="OrthoDB" id="737041at2759"/>
<evidence type="ECO:0000313" key="2">
    <source>
        <dbReference type="Proteomes" id="UP000295252"/>
    </source>
</evidence>
<reference evidence="2" key="1">
    <citation type="journal article" date="2014" name="Science">
        <title>The coffee genome provides insight into the convergent evolution of caffeine biosynthesis.</title>
        <authorList>
            <person name="Denoeud F."/>
            <person name="Carretero-Paulet L."/>
            <person name="Dereeper A."/>
            <person name="Droc G."/>
            <person name="Guyot R."/>
            <person name="Pietrella M."/>
            <person name="Zheng C."/>
            <person name="Alberti A."/>
            <person name="Anthony F."/>
            <person name="Aprea G."/>
            <person name="Aury J.M."/>
            <person name="Bento P."/>
            <person name="Bernard M."/>
            <person name="Bocs S."/>
            <person name="Campa C."/>
            <person name="Cenci A."/>
            <person name="Combes M.C."/>
            <person name="Crouzillat D."/>
            <person name="Da Silva C."/>
            <person name="Daddiego L."/>
            <person name="De Bellis F."/>
            <person name="Dussert S."/>
            <person name="Garsmeur O."/>
            <person name="Gayraud T."/>
            <person name="Guignon V."/>
            <person name="Jahn K."/>
            <person name="Jamilloux V."/>
            <person name="Joet T."/>
            <person name="Labadie K."/>
            <person name="Lan T."/>
            <person name="Leclercq J."/>
            <person name="Lepelley M."/>
            <person name="Leroy T."/>
            <person name="Li L.T."/>
            <person name="Librado P."/>
            <person name="Lopez L."/>
            <person name="Munoz A."/>
            <person name="Noel B."/>
            <person name="Pallavicini A."/>
            <person name="Perrotta G."/>
            <person name="Poncet V."/>
            <person name="Pot D."/>
            <person name="Priyono X."/>
            <person name="Rigoreau M."/>
            <person name="Rouard M."/>
            <person name="Rozas J."/>
            <person name="Tranchant-Dubreuil C."/>
            <person name="VanBuren R."/>
            <person name="Zhang Q."/>
            <person name="Andrade A.C."/>
            <person name="Argout X."/>
            <person name="Bertrand B."/>
            <person name="de Kochko A."/>
            <person name="Graziosi G."/>
            <person name="Henry R.J."/>
            <person name="Jayarama X."/>
            <person name="Ming R."/>
            <person name="Nagai C."/>
            <person name="Rounsley S."/>
            <person name="Sankoff D."/>
            <person name="Giuliano G."/>
            <person name="Albert V.A."/>
            <person name="Wincker P."/>
            <person name="Lashermes P."/>
        </authorList>
    </citation>
    <scope>NUCLEOTIDE SEQUENCE [LARGE SCALE GENOMIC DNA]</scope>
    <source>
        <strain evidence="2">cv. DH200-94</strain>
    </source>
</reference>
<gene>
    <name evidence="1" type="ORF">GSCOC_T00018217001</name>
</gene>
<sequence length="124" mass="13289">MVPILWLDQRIPIPIPRPDSRWVNTWTLNGSKLKNGKSPSAPAFSVAVAAAPSPCPSISAVTSKGCVLKLQNVVASISCDKAVWDAILNNRAVQDLRDSISAELCLNVYNSWLSTLLTAQCAAT</sequence>
<accession>A0A068V8X2</accession>
<proteinExistence type="predicted"/>